<dbReference type="Proteomes" id="UP001146793">
    <property type="component" value="Unassembled WGS sequence"/>
</dbReference>
<dbReference type="Pfam" id="PF00004">
    <property type="entry name" value="AAA"/>
    <property type="match status" value="2"/>
</dbReference>
<feature type="domain" description="AAA+ ATPase" evidence="2">
    <location>
        <begin position="218"/>
        <end position="358"/>
    </location>
</feature>
<dbReference type="GO" id="GO:0005524">
    <property type="term" value="F:ATP binding"/>
    <property type="evidence" value="ECO:0007669"/>
    <property type="project" value="InterPro"/>
</dbReference>
<dbReference type="PANTHER" id="PTHR23077">
    <property type="entry name" value="AAA-FAMILY ATPASE"/>
    <property type="match status" value="1"/>
</dbReference>
<dbReference type="InterPro" id="IPR003960">
    <property type="entry name" value="ATPase_AAA_CS"/>
</dbReference>
<dbReference type="GO" id="GO:0005737">
    <property type="term" value="C:cytoplasm"/>
    <property type="evidence" value="ECO:0007669"/>
    <property type="project" value="TreeGrafter"/>
</dbReference>
<accession>A0AAV7ZZQ8</accession>
<dbReference type="PANTHER" id="PTHR23077:SF51">
    <property type="entry name" value="AAA+ ATPASE DOMAIN-CONTAINING PROTEIN"/>
    <property type="match status" value="1"/>
</dbReference>
<sequence>MNFKLYCGIEPRYVTIWNPEECFVSVKRYRLLNVKYIKIKSNDKTKSVLLNVFPCSTLENEALQIHETVFNLLNLKIGSDIKAKSVSNKLIEKVDRIRLSLTIFSKKKFEYLNLSQVIKREIPSQLLSRGSSFPIQILGGLYWVKIDNLIFTTTKSNKKYFQTLSCEINELNLKIKQKEINKNATIQLIEGFESEKIEIQNLLKDFSANEETVTEFGVNQYILIKGCSGVGKTTFLSYIETISTNIFSFNIIKLSISKFGVKDYLKKKFQLAIELVPSIILIDDFDQVCKLNKNNEDYNYDNNSDNDENYKINFLSNKNLLNEKRVLVFATCNEHLIIDPTFTKNGFFDYEILLSLPNNKTRIKIISNLLNINNNNNNNNNKSNNENNLFRINNNLYSFPNMEKSIVKISSLTQGFTPKDLFQLICRFLSQIEIESFNLIQENQFNSNNDNNNDNNNSNNNNDNTNINNTNNNNTNNNNNQNNYVEIKWKHFLNPLRELKNNSKLLKEFTFNNLNISLNDFVGYESIKKSFLQIINLSLISKNKLQNLGLKHPSGILLVGPTGCGKTTLINGSINKFGISTLYVNGPALFSKYLGETELTIRNLFARARRQAPCIVLLEQVDAVGIKRTFDSDSQIGIEERALSQLLNEIDGISKSANILVIGTSNNPLMLDDALIRPGRLEKILYLGLPNLNERKLILLKHAPNMANSQSSDFFEILAKETKGFTGSDLVTLCRYAAINSVRKNKNKNALVKEKHFLSALKEIHQQEGRRIGISQKNLLMFEMFLKGINQK</sequence>
<dbReference type="GO" id="GO:0016887">
    <property type="term" value="F:ATP hydrolysis activity"/>
    <property type="evidence" value="ECO:0007669"/>
    <property type="project" value="InterPro"/>
</dbReference>
<feature type="domain" description="AAA+ ATPase" evidence="2">
    <location>
        <begin position="552"/>
        <end position="691"/>
    </location>
</feature>
<dbReference type="Gene3D" id="1.10.8.60">
    <property type="match status" value="2"/>
</dbReference>
<gene>
    <name evidence="3" type="ORF">M0812_11308</name>
</gene>
<dbReference type="InterPro" id="IPR003593">
    <property type="entry name" value="AAA+_ATPase"/>
</dbReference>
<organism evidence="3 4">
    <name type="scientific">Anaeramoeba flamelloides</name>
    <dbReference type="NCBI Taxonomy" id="1746091"/>
    <lineage>
        <taxon>Eukaryota</taxon>
        <taxon>Metamonada</taxon>
        <taxon>Anaeramoebidae</taxon>
        <taxon>Anaeramoeba</taxon>
    </lineage>
</organism>
<evidence type="ECO:0000313" key="3">
    <source>
        <dbReference type="EMBL" id="KAJ3445434.1"/>
    </source>
</evidence>
<comment type="caution">
    <text evidence="3">The sequence shown here is derived from an EMBL/GenBank/DDBJ whole genome shotgun (WGS) entry which is preliminary data.</text>
</comment>
<dbReference type="PROSITE" id="PS00674">
    <property type="entry name" value="AAA"/>
    <property type="match status" value="1"/>
</dbReference>
<dbReference type="Gene3D" id="3.40.50.300">
    <property type="entry name" value="P-loop containing nucleotide triphosphate hydrolases"/>
    <property type="match status" value="2"/>
</dbReference>
<dbReference type="InterPro" id="IPR027417">
    <property type="entry name" value="P-loop_NTPase"/>
</dbReference>
<proteinExistence type="predicted"/>
<dbReference type="InterPro" id="IPR003959">
    <property type="entry name" value="ATPase_AAA_core"/>
</dbReference>
<dbReference type="EMBL" id="JANTQA010000023">
    <property type="protein sequence ID" value="KAJ3445434.1"/>
    <property type="molecule type" value="Genomic_DNA"/>
</dbReference>
<protein>
    <submittedName>
        <fullName evidence="3">Aaa-family atpase</fullName>
    </submittedName>
</protein>
<feature type="region of interest" description="Disordered" evidence="1">
    <location>
        <begin position="445"/>
        <end position="481"/>
    </location>
</feature>
<dbReference type="SUPFAM" id="SSF52540">
    <property type="entry name" value="P-loop containing nucleoside triphosphate hydrolases"/>
    <property type="match status" value="2"/>
</dbReference>
<dbReference type="SMART" id="SM00382">
    <property type="entry name" value="AAA"/>
    <property type="match status" value="2"/>
</dbReference>
<reference evidence="3" key="1">
    <citation type="submission" date="2022-08" db="EMBL/GenBank/DDBJ databases">
        <title>Novel sulphate-reducing endosymbionts in the free-living metamonad Anaeramoeba.</title>
        <authorList>
            <person name="Jerlstrom-Hultqvist J."/>
            <person name="Cepicka I."/>
            <person name="Gallot-Lavallee L."/>
            <person name="Salas-Leiva D."/>
            <person name="Curtis B.A."/>
            <person name="Zahonova K."/>
            <person name="Pipaliya S."/>
            <person name="Dacks J."/>
            <person name="Roger A.J."/>
        </authorList>
    </citation>
    <scope>NUCLEOTIDE SEQUENCE</scope>
    <source>
        <strain evidence="3">Busselton2</strain>
    </source>
</reference>
<dbReference type="InterPro" id="IPR050168">
    <property type="entry name" value="AAA_ATPase_domain"/>
</dbReference>
<evidence type="ECO:0000259" key="2">
    <source>
        <dbReference type="SMART" id="SM00382"/>
    </source>
</evidence>
<dbReference type="Pfam" id="PF17862">
    <property type="entry name" value="AAA_lid_3"/>
    <property type="match status" value="1"/>
</dbReference>
<dbReference type="AlphaFoldDB" id="A0AAV7ZZQ8"/>
<evidence type="ECO:0000313" key="4">
    <source>
        <dbReference type="Proteomes" id="UP001146793"/>
    </source>
</evidence>
<dbReference type="InterPro" id="IPR041569">
    <property type="entry name" value="AAA_lid_3"/>
</dbReference>
<evidence type="ECO:0000256" key="1">
    <source>
        <dbReference type="SAM" id="MobiDB-lite"/>
    </source>
</evidence>
<name>A0AAV7ZZQ8_9EUKA</name>